<dbReference type="InterPro" id="IPR011234">
    <property type="entry name" value="Fumarylacetoacetase-like_C"/>
</dbReference>
<dbReference type="Gene3D" id="3.90.850.10">
    <property type="entry name" value="Fumarylacetoacetase-like, C-terminal domain"/>
    <property type="match status" value="1"/>
</dbReference>
<evidence type="ECO:0000256" key="1">
    <source>
        <dbReference type="ARBA" id="ARBA00010211"/>
    </source>
</evidence>
<evidence type="ECO:0000313" key="4">
    <source>
        <dbReference type="EMBL" id="TVY44101.1"/>
    </source>
</evidence>
<dbReference type="InterPro" id="IPR036663">
    <property type="entry name" value="Fumarylacetoacetase_C_sf"/>
</dbReference>
<comment type="similarity">
    <text evidence="1">Belongs to the FAH family.</text>
</comment>
<evidence type="ECO:0000256" key="2">
    <source>
        <dbReference type="ARBA" id="ARBA00022723"/>
    </source>
</evidence>
<dbReference type="Proteomes" id="UP000462212">
    <property type="component" value="Unassembled WGS sequence"/>
</dbReference>
<sequence>MVLWDSLIRFTAVEDSKTYWAALHLQTAPEVGLKVDGFPSIESLESGESSRSVTVKKLLAPTPDTTNPIYCIGLNYRNHAEEAKLAVPSCPPMWFKPAAALANHDEDIPFPPVAHTNFPDFEGELTVIIRGPIKSITKSEVKASILGYTIGNDLTARLFQDPKRTGGQYTYAKAFDAFAPLGPRLVHPSKFEPSAPNTVTTRVNGKVVQNSPLDFIFPVDELVSYVSQDVGTTVPNGSAIMTGTPAGVGWFQTPQSPLQDGDVVEVEIQPIGILRNKIVFEK</sequence>
<dbReference type="SUPFAM" id="SSF56529">
    <property type="entry name" value="FAH"/>
    <property type="match status" value="1"/>
</dbReference>
<dbReference type="OrthoDB" id="411064at2759"/>
<dbReference type="EMBL" id="QGMJ01000047">
    <property type="protein sequence ID" value="TVY44101.1"/>
    <property type="molecule type" value="Genomic_DNA"/>
</dbReference>
<proteinExistence type="inferred from homology"/>
<name>A0A8H8S043_9HELO</name>
<dbReference type="FunFam" id="3.90.850.10:FF:000002">
    <property type="entry name" value="2-hydroxyhepta-2,4-diene-1,7-dioate isomerase"/>
    <property type="match status" value="1"/>
</dbReference>
<dbReference type="AlphaFoldDB" id="A0A8H8S043"/>
<dbReference type="PANTHER" id="PTHR11820:SF86">
    <property type="entry name" value="FUMARYLACETOACETATE HYDROLASE FAMILY PROTEIN (AFU_ORTHOLOGUE AFUA_7G07000)"/>
    <property type="match status" value="1"/>
</dbReference>
<feature type="domain" description="Fumarylacetoacetase-like C-terminal" evidence="3">
    <location>
        <begin position="69"/>
        <end position="279"/>
    </location>
</feature>
<keyword evidence="5" id="KW-1185">Reference proteome</keyword>
<reference evidence="4 5" key="1">
    <citation type="submission" date="2018-05" db="EMBL/GenBank/DDBJ databases">
        <title>Genome sequencing and assembly of the regulated plant pathogen Lachnellula willkommii and related sister species for the development of diagnostic species identification markers.</title>
        <authorList>
            <person name="Giroux E."/>
            <person name="Bilodeau G."/>
        </authorList>
    </citation>
    <scope>NUCLEOTIDE SEQUENCE [LARGE SCALE GENOMIC DNA]</scope>
    <source>
        <strain evidence="4 5">CBS 197.66</strain>
    </source>
</reference>
<comment type="caution">
    <text evidence="4">The sequence shown here is derived from an EMBL/GenBank/DDBJ whole genome shotgun (WGS) entry which is preliminary data.</text>
</comment>
<dbReference type="GO" id="GO:0050163">
    <property type="term" value="F:oxaloacetate tautomerase activity"/>
    <property type="evidence" value="ECO:0007669"/>
    <property type="project" value="UniProtKB-ARBA"/>
</dbReference>
<dbReference type="GO" id="GO:0018773">
    <property type="term" value="F:acetylpyruvate hydrolase activity"/>
    <property type="evidence" value="ECO:0007669"/>
    <property type="project" value="TreeGrafter"/>
</dbReference>
<gene>
    <name evidence="4" type="ORF">LSUB1_G001912</name>
</gene>
<organism evidence="4 5">
    <name type="scientific">Lachnellula subtilissima</name>
    <dbReference type="NCBI Taxonomy" id="602034"/>
    <lineage>
        <taxon>Eukaryota</taxon>
        <taxon>Fungi</taxon>
        <taxon>Dikarya</taxon>
        <taxon>Ascomycota</taxon>
        <taxon>Pezizomycotina</taxon>
        <taxon>Leotiomycetes</taxon>
        <taxon>Helotiales</taxon>
        <taxon>Lachnaceae</taxon>
        <taxon>Lachnellula</taxon>
    </lineage>
</organism>
<protein>
    <recommendedName>
        <fullName evidence="3">Fumarylacetoacetase-like C-terminal domain-containing protein</fullName>
    </recommendedName>
</protein>
<dbReference type="PANTHER" id="PTHR11820">
    <property type="entry name" value="ACYLPYRUVASE"/>
    <property type="match status" value="1"/>
</dbReference>
<evidence type="ECO:0000313" key="5">
    <source>
        <dbReference type="Proteomes" id="UP000462212"/>
    </source>
</evidence>
<evidence type="ECO:0000259" key="3">
    <source>
        <dbReference type="Pfam" id="PF01557"/>
    </source>
</evidence>
<dbReference type="GO" id="GO:0006107">
    <property type="term" value="P:oxaloacetate metabolic process"/>
    <property type="evidence" value="ECO:0007669"/>
    <property type="project" value="UniProtKB-ARBA"/>
</dbReference>
<keyword evidence="2" id="KW-0479">Metal-binding</keyword>
<accession>A0A8H8S043</accession>
<dbReference type="GO" id="GO:0046872">
    <property type="term" value="F:metal ion binding"/>
    <property type="evidence" value="ECO:0007669"/>
    <property type="project" value="UniProtKB-KW"/>
</dbReference>
<dbReference type="Pfam" id="PF01557">
    <property type="entry name" value="FAA_hydrolase"/>
    <property type="match status" value="1"/>
</dbReference>